<accession>A0A8B3CP62</accession>
<comment type="caution">
    <text evidence="1">The sequence shown here is derived from an EMBL/GenBank/DDBJ whole genome shotgun (WGS) entry which is preliminary data.</text>
</comment>
<organism evidence="1 2">
    <name type="scientific">Leptospira stimsonii</name>
    <dbReference type="NCBI Taxonomy" id="2202203"/>
    <lineage>
        <taxon>Bacteria</taxon>
        <taxon>Pseudomonadati</taxon>
        <taxon>Spirochaetota</taxon>
        <taxon>Spirochaetia</taxon>
        <taxon>Leptospirales</taxon>
        <taxon>Leptospiraceae</taxon>
        <taxon>Leptospira</taxon>
    </lineage>
</organism>
<gene>
    <name evidence="1" type="ORF">DLM78_14580</name>
</gene>
<name>A0A8B3CP62_9LEPT</name>
<protein>
    <submittedName>
        <fullName evidence="1">Uncharacterized protein</fullName>
    </submittedName>
</protein>
<dbReference type="EMBL" id="QHCS01000003">
    <property type="protein sequence ID" value="RHX85332.1"/>
    <property type="molecule type" value="Genomic_DNA"/>
</dbReference>
<reference evidence="2" key="1">
    <citation type="submission" date="2018-05" db="EMBL/GenBank/DDBJ databases">
        <title>Leptospira yasudae sp. nov. and Leptospira stimsonii sp. nov., two pathogenic species of the genus Leptospira isolated from environmental sources.</title>
        <authorList>
            <person name="Casanovas-Massana A."/>
            <person name="Hamond C."/>
            <person name="Santos L.A."/>
            <person name="Hacker K.P."/>
            <person name="Balassiano I."/>
            <person name="Medeiros M.A."/>
            <person name="Reis M.G."/>
            <person name="Ko A.I."/>
            <person name="Wunder E.A."/>
        </authorList>
    </citation>
    <scope>NUCLEOTIDE SEQUENCE [LARGE SCALE GENOMIC DNA]</scope>
    <source>
        <strain evidence="2">AMB6-RJ</strain>
    </source>
</reference>
<proteinExistence type="predicted"/>
<evidence type="ECO:0000313" key="2">
    <source>
        <dbReference type="Proteomes" id="UP000266669"/>
    </source>
</evidence>
<sequence>MEVPFTKLNSFLEALANSNLQSVLVLDLNIYLENSLSKRNSQGKKELSDYVVLNLVKNR</sequence>
<evidence type="ECO:0000313" key="1">
    <source>
        <dbReference type="EMBL" id="RHX85332.1"/>
    </source>
</evidence>
<dbReference type="Proteomes" id="UP000266669">
    <property type="component" value="Unassembled WGS sequence"/>
</dbReference>
<dbReference type="AlphaFoldDB" id="A0A8B3CP62"/>